<evidence type="ECO:0000256" key="1">
    <source>
        <dbReference type="ARBA" id="ARBA00022741"/>
    </source>
</evidence>
<dbReference type="InterPro" id="IPR043129">
    <property type="entry name" value="ATPase_NBD"/>
</dbReference>
<evidence type="ECO:0000313" key="5">
    <source>
        <dbReference type="Proteomes" id="UP000001519"/>
    </source>
</evidence>
<accession>G3SH23</accession>
<dbReference type="GeneTree" id="ENSGT00940000158304"/>
<dbReference type="EMBL" id="CABD030032406">
    <property type="status" value="NOT_ANNOTATED_CDS"/>
    <property type="molecule type" value="Genomic_DNA"/>
</dbReference>
<organism evidence="4 5">
    <name type="scientific">Gorilla gorilla gorilla</name>
    <name type="common">Western lowland gorilla</name>
    <dbReference type="NCBI Taxonomy" id="9595"/>
    <lineage>
        <taxon>Eukaryota</taxon>
        <taxon>Metazoa</taxon>
        <taxon>Chordata</taxon>
        <taxon>Craniata</taxon>
        <taxon>Vertebrata</taxon>
        <taxon>Euteleostomi</taxon>
        <taxon>Mammalia</taxon>
        <taxon>Eutheria</taxon>
        <taxon>Euarchontoglires</taxon>
        <taxon>Primates</taxon>
        <taxon>Haplorrhini</taxon>
        <taxon>Catarrhini</taxon>
        <taxon>Hominidae</taxon>
        <taxon>Gorilla</taxon>
    </lineage>
</organism>
<dbReference type="Gene3D" id="3.30.420.40">
    <property type="match status" value="2"/>
</dbReference>
<dbReference type="FunCoup" id="G3SH23">
    <property type="interactions" value="467"/>
</dbReference>
<dbReference type="Ensembl" id="ENSGGOT00000030415.2">
    <property type="protein sequence ID" value="ENSGGOP00000027411.2"/>
    <property type="gene ID" value="ENSGGOG00000023500.2"/>
</dbReference>
<dbReference type="Pfam" id="PF00022">
    <property type="entry name" value="Actin"/>
    <property type="match status" value="1"/>
</dbReference>
<keyword evidence="2" id="KW-0067">ATP-binding</keyword>
<dbReference type="GO" id="GO:0005524">
    <property type="term" value="F:ATP binding"/>
    <property type="evidence" value="ECO:0007669"/>
    <property type="project" value="UniProtKB-KW"/>
</dbReference>
<keyword evidence="1" id="KW-0547">Nucleotide-binding</keyword>
<protein>
    <submittedName>
        <fullName evidence="4">Uncharacterized protein</fullName>
    </submittedName>
</protein>
<name>G3SH23_GORGO</name>
<evidence type="ECO:0000313" key="4">
    <source>
        <dbReference type="Ensembl" id="ENSGGOP00000027411.2"/>
    </source>
</evidence>
<dbReference type="InParanoid" id="G3SH23"/>
<reference evidence="5" key="1">
    <citation type="submission" date="2011-05" db="EMBL/GenBank/DDBJ databases">
        <title>Insights into the evolution of the great apes provided by the gorilla genome.</title>
        <authorList>
            <person name="Scally A."/>
        </authorList>
    </citation>
    <scope>NUCLEOTIDE SEQUENCE [LARGE SCALE GENOMIC DNA]</scope>
</reference>
<dbReference type="Proteomes" id="UP000001519">
    <property type="component" value="Chromosome 4"/>
</dbReference>
<dbReference type="SUPFAM" id="SSF53067">
    <property type="entry name" value="Actin-like ATPase domain"/>
    <property type="match status" value="1"/>
</dbReference>
<dbReference type="InterPro" id="IPR004000">
    <property type="entry name" value="Actin"/>
</dbReference>
<dbReference type="eggNOG" id="KOG0678">
    <property type="taxonomic scope" value="Eukaryota"/>
</dbReference>
<dbReference type="STRING" id="9593.ENSGGOP00000027411"/>
<dbReference type="AlphaFoldDB" id="G3SH23"/>
<dbReference type="Gene3D" id="3.90.640.10">
    <property type="entry name" value="Actin, Chain A, domain 4"/>
    <property type="match status" value="1"/>
</dbReference>
<evidence type="ECO:0000256" key="2">
    <source>
        <dbReference type="ARBA" id="ARBA00022840"/>
    </source>
</evidence>
<reference evidence="4" key="3">
    <citation type="submission" date="2025-08" db="UniProtKB">
        <authorList>
            <consortium name="Ensembl"/>
        </authorList>
    </citation>
    <scope>IDENTIFICATION</scope>
</reference>
<keyword evidence="3" id="KW-0009">Actin-binding</keyword>
<dbReference type="FunFam" id="3.90.640.10:FF:000006">
    <property type="entry name" value="Actin-related protein 3 (ARP3)"/>
    <property type="match status" value="1"/>
</dbReference>
<dbReference type="EMBL" id="CABD030032405">
    <property type="status" value="NOT_ANNOTATED_CDS"/>
    <property type="molecule type" value="Genomic_DNA"/>
</dbReference>
<reference evidence="4 5" key="2">
    <citation type="journal article" date="2012" name="Nature">
        <title>Insights into hominid evolution from the gorilla genome sequence.</title>
        <authorList>
            <person name="Scally A."/>
            <person name="Dutheil J.Y."/>
            <person name="Hillier L.W."/>
            <person name="Jordan G.E."/>
            <person name="Goodhead I."/>
            <person name="Herrero J."/>
            <person name="Hobolth A."/>
            <person name="Lappalainen T."/>
            <person name="Mailund T."/>
            <person name="Marques-Bonet T."/>
            <person name="McCarthy S."/>
            <person name="Montgomery S.H."/>
            <person name="Schwalie P.C."/>
            <person name="Tang Y.A."/>
            <person name="Ward M.C."/>
            <person name="Xue Y."/>
            <person name="Yngvadottir B."/>
            <person name="Alkan C."/>
            <person name="Andersen L.N."/>
            <person name="Ayub Q."/>
            <person name="Ball E.V."/>
            <person name="Beal K."/>
            <person name="Bradley B.J."/>
            <person name="Chen Y."/>
            <person name="Clee C.M."/>
            <person name="Fitzgerald S."/>
            <person name="Graves T.A."/>
            <person name="Gu Y."/>
            <person name="Heath P."/>
            <person name="Heger A."/>
            <person name="Karakoc E."/>
            <person name="Kolb-Kokocinski A."/>
            <person name="Laird G.K."/>
            <person name="Lunter G."/>
            <person name="Meader S."/>
            <person name="Mort M."/>
            <person name="Mullikin J.C."/>
            <person name="Munch K."/>
            <person name="O'Connor T.D."/>
            <person name="Phillips A.D."/>
            <person name="Prado-Martinez J."/>
            <person name="Rogers A.S."/>
            <person name="Sajjadian S."/>
            <person name="Schmidt D."/>
            <person name="Shaw K."/>
            <person name="Simpson J.T."/>
            <person name="Stenson P.D."/>
            <person name="Turner D.J."/>
            <person name="Vigilant L."/>
            <person name="Vilella A.J."/>
            <person name="Whitener W."/>
            <person name="Zhu B."/>
            <person name="Cooper D.N."/>
            <person name="de Jong P."/>
            <person name="Dermitzakis E.T."/>
            <person name="Eichler E.E."/>
            <person name="Flicek P."/>
            <person name="Goldman N."/>
            <person name="Mundy N.I."/>
            <person name="Ning Z."/>
            <person name="Odom D.T."/>
            <person name="Ponting C.P."/>
            <person name="Quail M.A."/>
            <person name="Ryder O.A."/>
            <person name="Searle S.M."/>
            <person name="Warren W.C."/>
            <person name="Wilson R.K."/>
            <person name="Schierup M.H."/>
            <person name="Rogers J."/>
            <person name="Tyler-Smith C."/>
            <person name="Durbin R."/>
        </authorList>
    </citation>
    <scope>NUCLEOTIDE SEQUENCE [LARGE SCALE GENOMIC DNA]</scope>
</reference>
<dbReference type="OMA" id="QPEIFFY"/>
<dbReference type="PANTHER" id="PTHR11937">
    <property type="entry name" value="ACTIN"/>
    <property type="match status" value="1"/>
</dbReference>
<evidence type="ECO:0000256" key="3">
    <source>
        <dbReference type="ARBA" id="ARBA00023203"/>
    </source>
</evidence>
<proteinExistence type="predicted"/>
<keyword evidence="5" id="KW-1185">Reference proteome</keyword>
<dbReference type="Bgee" id="ENSGGOG00000023500">
    <property type="expression patterns" value="Expressed in testis"/>
</dbReference>
<reference evidence="4" key="4">
    <citation type="submission" date="2025-09" db="UniProtKB">
        <authorList>
            <consortium name="Ensembl"/>
        </authorList>
    </citation>
    <scope>IDENTIFICATION</scope>
</reference>
<sequence>MFELFNVPGFYIAVQEVLALEVSWTSQQVGECMLMGIVIDKGDGVTLVLPVVEDYVIGSCINHILIVGDTVYFIQQLLREREVGILLEQSLETTKAIKEKYCYICPDIVKEFAKYDVDPWKWIKQYTGINVINQEKFIIDVGYKRFLQPEIFFYPEFANPDFMESILNVVDEYKTVPLMCMVHCIRMLFFQGV</sequence>
<dbReference type="HOGENOM" id="CLU_027965_3_2_1"/>
<dbReference type="GO" id="GO:0003779">
    <property type="term" value="F:actin binding"/>
    <property type="evidence" value="ECO:0007669"/>
    <property type="project" value="UniProtKB-KW"/>
</dbReference>